<feature type="domain" description="3-deoxy-D-manno-octulosonic-acid transferase N-terminal" evidence="8">
    <location>
        <begin position="33"/>
        <end position="209"/>
    </location>
</feature>
<dbReference type="PANTHER" id="PTHR42755">
    <property type="entry name" value="3-DEOXY-MANNO-OCTULOSONATE CYTIDYLYLTRANSFERASE"/>
    <property type="match status" value="1"/>
</dbReference>
<dbReference type="EMBL" id="JAYDYW010000017">
    <property type="protein sequence ID" value="MEE1676041.1"/>
    <property type="molecule type" value="Genomic_DNA"/>
</dbReference>
<keyword evidence="4 7" id="KW-0808">Transferase</keyword>
<keyword evidence="9" id="KW-0328">Glycosyltransferase</keyword>
<keyword evidence="7" id="KW-1003">Cell membrane</keyword>
<comment type="catalytic activity">
    <reaction evidence="6 7">
        <text>lipid IVA (E. coli) + CMP-3-deoxy-beta-D-manno-octulosonate = alpha-Kdo-(2-&gt;6)-lipid IVA (E. coli) + CMP + H(+)</text>
        <dbReference type="Rhea" id="RHEA:28066"/>
        <dbReference type="ChEBI" id="CHEBI:15378"/>
        <dbReference type="ChEBI" id="CHEBI:58603"/>
        <dbReference type="ChEBI" id="CHEBI:60364"/>
        <dbReference type="ChEBI" id="CHEBI:60377"/>
        <dbReference type="ChEBI" id="CHEBI:85987"/>
        <dbReference type="EC" id="2.4.99.12"/>
    </reaction>
</comment>
<keyword evidence="7" id="KW-0472">Membrane</keyword>
<gene>
    <name evidence="9" type="primary">waaA</name>
    <name evidence="9" type="ORF">SNR37_001368</name>
</gene>
<evidence type="ECO:0000313" key="10">
    <source>
        <dbReference type="Proteomes" id="UP001310248"/>
    </source>
</evidence>
<dbReference type="RefSeq" id="WP_329776782.1">
    <property type="nucleotide sequence ID" value="NZ_JAYDYW010000017.1"/>
</dbReference>
<evidence type="ECO:0000256" key="1">
    <source>
        <dbReference type="ARBA" id="ARBA00004713"/>
    </source>
</evidence>
<dbReference type="SUPFAM" id="SSF53756">
    <property type="entry name" value="UDP-Glycosyltransferase/glycogen phosphorylase"/>
    <property type="match status" value="1"/>
</dbReference>
<comment type="function">
    <text evidence="7">Involved in lipopolysaccharide (LPS) biosynthesis. Catalyzes the transfer of 3-deoxy-D-manno-octulosonate (Kdo) residue(s) from CMP-Kdo to lipid IV(A), the tetraacyldisaccharide-1,4'-bisphosphate precursor of lipid A.</text>
</comment>
<proteinExistence type="inferred from homology"/>
<sequence length="417" mass="46571">MMRLIYNLLLIPLLPLAMYKLYWPRAGKPSVGKRWPEHFGLSKKVSAVDVWFHAVSVGEVLAAIPLITQLKQQQPQLNILLTTTTATGAEQAQSKLADLVIHRYAPFDLWPCIRWFLHLHKPKQLWILETELWPNWLQLCQNQNIPVSLINARMSQRSCQRYLRFKGFSQRLYSQLGQVLAQHQDDAQRFNQLGVAAANLVVTGSIKYDLPNTQAIQQQAEQLRPSLFGERLIWIAASTHKGEDEQVLEVMQQVRKQLPDSLLILVPRHPERFDQVAELIAASGFDCARRSQQQSPAAKDAVYLADTMGEMLLMYACSDAAFIGGSLVPVGGHNYLEAAALSLPCVTGEHDFNFSDISQQLQACGALKLSADTEQLANWLKAWLSSAEERSKAGDAGLSIVKQNQGALARSLAALLN</sequence>
<comment type="subcellular location">
    <subcellularLocation>
        <location evidence="7">Cell membrane</location>
    </subcellularLocation>
</comment>
<dbReference type="PANTHER" id="PTHR42755:SF1">
    <property type="entry name" value="3-DEOXY-D-MANNO-OCTULOSONIC ACID TRANSFERASE, MITOCHONDRIAL-RELATED"/>
    <property type="match status" value="1"/>
</dbReference>
<comment type="similarity">
    <text evidence="7">Belongs to the glycosyltransferase group 1 family.</text>
</comment>
<dbReference type="GO" id="GO:0043842">
    <property type="term" value="F:Kdo transferase activity"/>
    <property type="evidence" value="ECO:0007669"/>
    <property type="project" value="UniProtKB-EC"/>
</dbReference>
<dbReference type="InterPro" id="IPR007507">
    <property type="entry name" value="Glycos_transf_N"/>
</dbReference>
<evidence type="ECO:0000256" key="2">
    <source>
        <dbReference type="ARBA" id="ARBA00012621"/>
    </source>
</evidence>
<dbReference type="Proteomes" id="UP001310248">
    <property type="component" value="Unassembled WGS sequence"/>
</dbReference>
<name>A0ABU7G9E9_9ALTE</name>
<evidence type="ECO:0000256" key="7">
    <source>
        <dbReference type="RuleBase" id="RU365103"/>
    </source>
</evidence>
<dbReference type="Gene3D" id="3.40.50.11720">
    <property type="entry name" value="3-Deoxy-D-manno-octulosonic-acid transferase, N-terminal domain"/>
    <property type="match status" value="1"/>
</dbReference>
<evidence type="ECO:0000313" key="9">
    <source>
        <dbReference type="EMBL" id="MEE1676041.1"/>
    </source>
</evidence>
<keyword evidence="10" id="KW-1185">Reference proteome</keyword>
<comment type="pathway">
    <text evidence="1 7">Bacterial outer membrane biogenesis; LPS core biosynthesis.</text>
</comment>
<reference evidence="10" key="1">
    <citation type="submission" date="2023-07" db="EMBL/GenBank/DDBJ databases">
        <title>Draft genome sequence of Agarivorans aestuarii strain ZMCS4, a CAZymes producing bacteria isolated from the marine brown algae Clodostephus spongiosus.</title>
        <authorList>
            <person name="Lorente B."/>
            <person name="Cabral C."/>
            <person name="Frias J."/>
            <person name="Faria J."/>
            <person name="Toubarro D."/>
        </authorList>
    </citation>
    <scope>NUCLEOTIDE SEQUENCE [LARGE SCALE GENOMIC DNA]</scope>
    <source>
        <strain evidence="10">ZMCS4</strain>
    </source>
</reference>
<evidence type="ECO:0000256" key="4">
    <source>
        <dbReference type="ARBA" id="ARBA00022679"/>
    </source>
</evidence>
<evidence type="ECO:0000259" key="8">
    <source>
        <dbReference type="Pfam" id="PF04413"/>
    </source>
</evidence>
<dbReference type="Pfam" id="PF04413">
    <property type="entry name" value="Glycos_transf_N"/>
    <property type="match status" value="1"/>
</dbReference>
<dbReference type="InterPro" id="IPR038107">
    <property type="entry name" value="Glycos_transf_N_sf"/>
</dbReference>
<evidence type="ECO:0000256" key="5">
    <source>
        <dbReference type="ARBA" id="ARBA00031445"/>
    </source>
</evidence>
<dbReference type="EC" id="2.4.99.12" evidence="2 7"/>
<keyword evidence="7" id="KW-0448">Lipopolysaccharide biosynthesis</keyword>
<dbReference type="Gene3D" id="3.40.50.2000">
    <property type="entry name" value="Glycogen Phosphorylase B"/>
    <property type="match status" value="1"/>
</dbReference>
<dbReference type="NCBIfam" id="NF004388">
    <property type="entry name" value="PRK05749.1-4"/>
    <property type="match status" value="1"/>
</dbReference>
<organism evidence="9 10">
    <name type="scientific">Agarivorans aestuarii</name>
    <dbReference type="NCBI Taxonomy" id="1563703"/>
    <lineage>
        <taxon>Bacteria</taxon>
        <taxon>Pseudomonadati</taxon>
        <taxon>Pseudomonadota</taxon>
        <taxon>Gammaproteobacteria</taxon>
        <taxon>Alteromonadales</taxon>
        <taxon>Alteromonadaceae</taxon>
        <taxon>Agarivorans</taxon>
    </lineage>
</organism>
<accession>A0ABU7G9E9</accession>
<comment type="caution">
    <text evidence="9">The sequence shown here is derived from an EMBL/GenBank/DDBJ whole genome shotgun (WGS) entry which is preliminary data.</text>
</comment>
<protein>
    <recommendedName>
        <fullName evidence="3 7">3-deoxy-D-manno-octulosonic acid transferase</fullName>
        <shortName evidence="7">Kdo transferase</shortName>
        <ecNumber evidence="2 7">2.4.99.12</ecNumber>
    </recommendedName>
    <alternativeName>
        <fullName evidence="5 7">Lipid IV(A) 3-deoxy-D-manno-octulosonic acid transferase</fullName>
    </alternativeName>
</protein>
<reference evidence="9 10" key="2">
    <citation type="submission" date="2023-12" db="EMBL/GenBank/DDBJ databases">
        <authorList>
            <consortium name="Cladostephus spongiosus"/>
            <person name="Lorente B."/>
            <person name="Cabral C."/>
            <person name="Frias J."/>
            <person name="Faria J."/>
            <person name="Toubarro D."/>
        </authorList>
    </citation>
    <scope>NUCLEOTIDE SEQUENCE [LARGE SCALE GENOMIC DNA]</scope>
    <source>
        <strain evidence="9 10">ZMCS4</strain>
    </source>
</reference>
<dbReference type="CDD" id="cd01635">
    <property type="entry name" value="Glycosyltransferase_GTB-type"/>
    <property type="match status" value="1"/>
</dbReference>
<evidence type="ECO:0000256" key="3">
    <source>
        <dbReference type="ARBA" id="ARBA00019077"/>
    </source>
</evidence>
<evidence type="ECO:0000256" key="6">
    <source>
        <dbReference type="ARBA" id="ARBA00049183"/>
    </source>
</evidence>
<dbReference type="InterPro" id="IPR039901">
    <property type="entry name" value="Kdotransferase"/>
</dbReference>